<protein>
    <submittedName>
        <fullName evidence="1">Uncharacterized protein</fullName>
    </submittedName>
</protein>
<evidence type="ECO:0000313" key="2">
    <source>
        <dbReference type="Proteomes" id="UP001195483"/>
    </source>
</evidence>
<organism evidence="1 2">
    <name type="scientific">Potamilus streckersoni</name>
    <dbReference type="NCBI Taxonomy" id="2493646"/>
    <lineage>
        <taxon>Eukaryota</taxon>
        <taxon>Metazoa</taxon>
        <taxon>Spiralia</taxon>
        <taxon>Lophotrochozoa</taxon>
        <taxon>Mollusca</taxon>
        <taxon>Bivalvia</taxon>
        <taxon>Autobranchia</taxon>
        <taxon>Heteroconchia</taxon>
        <taxon>Palaeoheterodonta</taxon>
        <taxon>Unionida</taxon>
        <taxon>Unionoidea</taxon>
        <taxon>Unionidae</taxon>
        <taxon>Ambleminae</taxon>
        <taxon>Lampsilini</taxon>
        <taxon>Potamilus</taxon>
    </lineage>
</organism>
<reference evidence="1" key="1">
    <citation type="journal article" date="2021" name="Genome Biol. Evol.">
        <title>A High-Quality Reference Genome for a Parasitic Bivalve with Doubly Uniparental Inheritance (Bivalvia: Unionida).</title>
        <authorList>
            <person name="Smith C.H."/>
        </authorList>
    </citation>
    <scope>NUCLEOTIDE SEQUENCE</scope>
    <source>
        <strain evidence="1">CHS0354</strain>
    </source>
</reference>
<comment type="caution">
    <text evidence="1">The sequence shown here is derived from an EMBL/GenBank/DDBJ whole genome shotgun (WGS) entry which is preliminary data.</text>
</comment>
<keyword evidence="2" id="KW-1185">Reference proteome</keyword>
<gene>
    <name evidence="1" type="ORF">CHS0354_005782</name>
</gene>
<sequence>MQLRKTIVRIPTEAQKKMEQVDDAELVRNGLLGIFLKSNKCVRKELRFIRKCYKRASFCLTVPEKDFVSSKIQKGTSFHTKLRERSSAKSSVVAGVELNIRSILYISRKQYIVFHPFSLKERDVFAVLFTKIRTNKTSPMGLLDEFRDVIW</sequence>
<dbReference type="EMBL" id="JAEAOA010000405">
    <property type="protein sequence ID" value="KAK3594857.1"/>
    <property type="molecule type" value="Genomic_DNA"/>
</dbReference>
<accession>A0AAE0VZE7</accession>
<reference evidence="1" key="3">
    <citation type="submission" date="2023-05" db="EMBL/GenBank/DDBJ databases">
        <authorList>
            <person name="Smith C.H."/>
        </authorList>
    </citation>
    <scope>NUCLEOTIDE SEQUENCE</scope>
    <source>
        <strain evidence="1">CHS0354</strain>
        <tissue evidence="1">Mantle</tissue>
    </source>
</reference>
<dbReference type="AlphaFoldDB" id="A0AAE0VZE7"/>
<name>A0AAE0VZE7_9BIVA</name>
<dbReference type="Proteomes" id="UP001195483">
    <property type="component" value="Unassembled WGS sequence"/>
</dbReference>
<proteinExistence type="predicted"/>
<evidence type="ECO:0000313" key="1">
    <source>
        <dbReference type="EMBL" id="KAK3594857.1"/>
    </source>
</evidence>
<reference evidence="1" key="2">
    <citation type="journal article" date="2021" name="Genome Biol. Evol.">
        <title>Developing a high-quality reference genome for a parasitic bivalve with doubly uniparental inheritance (Bivalvia: Unionida).</title>
        <authorList>
            <person name="Smith C.H."/>
        </authorList>
    </citation>
    <scope>NUCLEOTIDE SEQUENCE</scope>
    <source>
        <strain evidence="1">CHS0354</strain>
        <tissue evidence="1">Mantle</tissue>
    </source>
</reference>